<dbReference type="EMBL" id="MRYD01000110">
    <property type="protein sequence ID" value="OSZ58669.1"/>
    <property type="molecule type" value="Genomic_DNA"/>
</dbReference>
<reference evidence="2 3" key="1">
    <citation type="submission" date="2016-12" db="EMBL/GenBank/DDBJ databases">
        <title>Genome Mining:The Detection of Biosynthetic Gene Clusters to Aid in the Expression of Curamycin A produced by Streptomyces sp. strain CZA14.</title>
        <authorList>
            <person name="Durrell K.A."/>
            <person name="Kirby B.M."/>
            <person name="Khan W."/>
            <person name="Mthethwa T."/>
            <person name="Le Roes-Hill M."/>
        </authorList>
    </citation>
    <scope>NUCLEOTIDE SEQUENCE [LARGE SCALE GENOMIC DNA]</scope>
    <source>
        <strain evidence="2 3">CZA14</strain>
    </source>
</reference>
<accession>A0ABX3YIE7</accession>
<gene>
    <name evidence="2" type="ORF">OQI_20395</name>
</gene>
<evidence type="ECO:0000313" key="2">
    <source>
        <dbReference type="EMBL" id="OSZ58669.1"/>
    </source>
</evidence>
<protein>
    <submittedName>
        <fullName evidence="2">Uncharacterized protein</fullName>
    </submittedName>
</protein>
<name>A0ABX3YIE7_9ACTN</name>
<evidence type="ECO:0000256" key="1">
    <source>
        <dbReference type="SAM" id="MobiDB-lite"/>
    </source>
</evidence>
<organism evidence="2 3">
    <name type="scientific">Streptomyces pharetrae CZA14</name>
    <dbReference type="NCBI Taxonomy" id="1144883"/>
    <lineage>
        <taxon>Bacteria</taxon>
        <taxon>Bacillati</taxon>
        <taxon>Actinomycetota</taxon>
        <taxon>Actinomycetes</taxon>
        <taxon>Kitasatosporales</taxon>
        <taxon>Streptomycetaceae</taxon>
        <taxon>Streptomyces</taxon>
    </lineage>
</organism>
<sequence length="76" mass="8227">MRRIRMTVQMPEGAARNGERWPNRGETAELPTAEAAHLVASGVAEDASEDAAEGEGQLLVEPRARRRRTAEAEGEG</sequence>
<feature type="region of interest" description="Disordered" evidence="1">
    <location>
        <begin position="1"/>
        <end position="25"/>
    </location>
</feature>
<evidence type="ECO:0000313" key="3">
    <source>
        <dbReference type="Proteomes" id="UP000194266"/>
    </source>
</evidence>
<dbReference type="RefSeq" id="WP_086170796.1">
    <property type="nucleotide sequence ID" value="NZ_MRYD01000110.1"/>
</dbReference>
<dbReference type="Proteomes" id="UP000194266">
    <property type="component" value="Unassembled WGS sequence"/>
</dbReference>
<feature type="region of interest" description="Disordered" evidence="1">
    <location>
        <begin position="44"/>
        <end position="76"/>
    </location>
</feature>
<comment type="caution">
    <text evidence="2">The sequence shown here is derived from an EMBL/GenBank/DDBJ whole genome shotgun (WGS) entry which is preliminary data.</text>
</comment>
<keyword evidence="3" id="KW-1185">Reference proteome</keyword>
<proteinExistence type="predicted"/>